<dbReference type="InterPro" id="IPR036236">
    <property type="entry name" value="Znf_C2H2_sf"/>
</dbReference>
<dbReference type="Pfam" id="PF02892">
    <property type="entry name" value="zf-BED"/>
    <property type="match status" value="1"/>
</dbReference>
<evidence type="ECO:0000256" key="1">
    <source>
        <dbReference type="ARBA" id="ARBA00022723"/>
    </source>
</evidence>
<reference evidence="6" key="1">
    <citation type="journal article" date="2019" name="bioRxiv">
        <title>The Genome of the Zebra Mussel, Dreissena polymorpha: A Resource for Invasive Species Research.</title>
        <authorList>
            <person name="McCartney M.A."/>
            <person name="Auch B."/>
            <person name="Kono T."/>
            <person name="Mallez S."/>
            <person name="Zhang Y."/>
            <person name="Obille A."/>
            <person name="Becker A."/>
            <person name="Abrahante J.E."/>
            <person name="Garbe J."/>
            <person name="Badalamenti J.P."/>
            <person name="Herman A."/>
            <person name="Mangelson H."/>
            <person name="Liachko I."/>
            <person name="Sullivan S."/>
            <person name="Sone E.D."/>
            <person name="Koren S."/>
            <person name="Silverstein K.A.T."/>
            <person name="Beckman K.B."/>
            <person name="Gohl D.M."/>
        </authorList>
    </citation>
    <scope>NUCLEOTIDE SEQUENCE</scope>
    <source>
        <strain evidence="6">Duluth1</strain>
        <tissue evidence="6">Whole animal</tissue>
    </source>
</reference>
<dbReference type="InterPro" id="IPR003656">
    <property type="entry name" value="Znf_BED"/>
</dbReference>
<keyword evidence="7" id="KW-1185">Reference proteome</keyword>
<dbReference type="GO" id="GO:0008270">
    <property type="term" value="F:zinc ion binding"/>
    <property type="evidence" value="ECO:0007669"/>
    <property type="project" value="UniProtKB-KW"/>
</dbReference>
<evidence type="ECO:0000313" key="7">
    <source>
        <dbReference type="Proteomes" id="UP000828390"/>
    </source>
</evidence>
<evidence type="ECO:0000256" key="4">
    <source>
        <dbReference type="PROSITE-ProRule" id="PRU00027"/>
    </source>
</evidence>
<dbReference type="SUPFAM" id="SSF57667">
    <property type="entry name" value="beta-beta-alpha zinc fingers"/>
    <property type="match status" value="1"/>
</dbReference>
<dbReference type="AlphaFoldDB" id="A0A9D4RNY0"/>
<evidence type="ECO:0000256" key="3">
    <source>
        <dbReference type="ARBA" id="ARBA00022833"/>
    </source>
</evidence>
<keyword evidence="1" id="KW-0479">Metal-binding</keyword>
<evidence type="ECO:0000259" key="5">
    <source>
        <dbReference type="PROSITE" id="PS50808"/>
    </source>
</evidence>
<comment type="caution">
    <text evidence="6">The sequence shown here is derived from an EMBL/GenBank/DDBJ whole genome shotgun (WGS) entry which is preliminary data.</text>
</comment>
<dbReference type="SMART" id="SM00614">
    <property type="entry name" value="ZnF_BED"/>
    <property type="match status" value="1"/>
</dbReference>
<sequence>MAEQVVADKLKLSDAPKKLISKVWQYFGFRDGSPTDKAKCKLCFTDVAYAKSDSTTNLMQHVKRKHNVDLARLRGRTSATTEVASQNSSSISVGILLSLLENEICPTSNRLCCHVTMVDMLIAVLGKSIIVIVLPFN</sequence>
<name>A0A9D4RNY0_DREPO</name>
<proteinExistence type="predicted"/>
<accession>A0A9D4RNY0</accession>
<feature type="domain" description="BED-type" evidence="5">
    <location>
        <begin position="18"/>
        <end position="73"/>
    </location>
</feature>
<evidence type="ECO:0000313" key="6">
    <source>
        <dbReference type="EMBL" id="KAH3875911.1"/>
    </source>
</evidence>
<reference evidence="6" key="2">
    <citation type="submission" date="2020-11" db="EMBL/GenBank/DDBJ databases">
        <authorList>
            <person name="McCartney M.A."/>
            <person name="Auch B."/>
            <person name="Kono T."/>
            <person name="Mallez S."/>
            <person name="Becker A."/>
            <person name="Gohl D.M."/>
            <person name="Silverstein K.A.T."/>
            <person name="Koren S."/>
            <person name="Bechman K.B."/>
            <person name="Herman A."/>
            <person name="Abrahante J.E."/>
            <person name="Garbe J."/>
        </authorList>
    </citation>
    <scope>NUCLEOTIDE SEQUENCE</scope>
    <source>
        <strain evidence="6">Duluth1</strain>
        <tissue evidence="6">Whole animal</tissue>
    </source>
</reference>
<gene>
    <name evidence="6" type="ORF">DPMN_039193</name>
</gene>
<keyword evidence="2 4" id="KW-0863">Zinc-finger</keyword>
<organism evidence="6 7">
    <name type="scientific">Dreissena polymorpha</name>
    <name type="common">Zebra mussel</name>
    <name type="synonym">Mytilus polymorpha</name>
    <dbReference type="NCBI Taxonomy" id="45954"/>
    <lineage>
        <taxon>Eukaryota</taxon>
        <taxon>Metazoa</taxon>
        <taxon>Spiralia</taxon>
        <taxon>Lophotrochozoa</taxon>
        <taxon>Mollusca</taxon>
        <taxon>Bivalvia</taxon>
        <taxon>Autobranchia</taxon>
        <taxon>Heteroconchia</taxon>
        <taxon>Euheterodonta</taxon>
        <taxon>Imparidentia</taxon>
        <taxon>Neoheterodontei</taxon>
        <taxon>Myida</taxon>
        <taxon>Dreissenoidea</taxon>
        <taxon>Dreissenidae</taxon>
        <taxon>Dreissena</taxon>
    </lineage>
</organism>
<evidence type="ECO:0000256" key="2">
    <source>
        <dbReference type="ARBA" id="ARBA00022771"/>
    </source>
</evidence>
<keyword evidence="3" id="KW-0862">Zinc</keyword>
<protein>
    <recommendedName>
        <fullName evidence="5">BED-type domain-containing protein</fullName>
    </recommendedName>
</protein>
<dbReference type="PROSITE" id="PS50808">
    <property type="entry name" value="ZF_BED"/>
    <property type="match status" value="1"/>
</dbReference>
<dbReference type="Proteomes" id="UP000828390">
    <property type="component" value="Unassembled WGS sequence"/>
</dbReference>
<dbReference type="GO" id="GO:0003677">
    <property type="term" value="F:DNA binding"/>
    <property type="evidence" value="ECO:0007669"/>
    <property type="project" value="InterPro"/>
</dbReference>
<dbReference type="EMBL" id="JAIWYP010000002">
    <property type="protein sequence ID" value="KAH3875911.1"/>
    <property type="molecule type" value="Genomic_DNA"/>
</dbReference>